<proteinExistence type="predicted"/>
<dbReference type="OrthoDB" id="121539at2"/>
<protein>
    <submittedName>
        <fullName evidence="1">DUF1569 domain-containing protein</fullName>
    </submittedName>
</protein>
<comment type="caution">
    <text evidence="1">The sequence shown here is derived from an EMBL/GenBank/DDBJ whole genome shotgun (WGS) entry which is preliminary data.</text>
</comment>
<evidence type="ECO:0000313" key="2">
    <source>
        <dbReference type="Proteomes" id="UP000290253"/>
    </source>
</evidence>
<dbReference type="AlphaFoldDB" id="A0A4Q1SGD1"/>
<organism evidence="1 2">
    <name type="scientific">Silvibacterium dinghuense</name>
    <dbReference type="NCBI Taxonomy" id="1560006"/>
    <lineage>
        <taxon>Bacteria</taxon>
        <taxon>Pseudomonadati</taxon>
        <taxon>Acidobacteriota</taxon>
        <taxon>Terriglobia</taxon>
        <taxon>Terriglobales</taxon>
        <taxon>Acidobacteriaceae</taxon>
        <taxon>Silvibacterium</taxon>
    </lineage>
</organism>
<dbReference type="SUPFAM" id="SSF109854">
    <property type="entry name" value="DinB/YfiT-like putative metalloenzymes"/>
    <property type="match status" value="1"/>
</dbReference>
<dbReference type="InterPro" id="IPR011463">
    <property type="entry name" value="DUF1569"/>
</dbReference>
<dbReference type="EMBL" id="SDMK01000001">
    <property type="protein sequence ID" value="RXS96397.1"/>
    <property type="molecule type" value="Genomic_DNA"/>
</dbReference>
<dbReference type="InterPro" id="IPR034660">
    <property type="entry name" value="DinB/YfiT-like"/>
</dbReference>
<gene>
    <name evidence="1" type="ORF">ESZ00_00035</name>
</gene>
<evidence type="ECO:0000313" key="1">
    <source>
        <dbReference type="EMBL" id="RXS96397.1"/>
    </source>
</evidence>
<keyword evidence="2" id="KW-1185">Reference proteome</keyword>
<sequence>MDASFAWLTTQVEVRLGSLSAAECGMHAPSSGWSRQEVVEHLLLTYGETLALVEKYCARERATGRRSSLREHIVRRVVLGLGWMPRGVQAPVFVRPQSVLPEAGGRELCNRFRERLLQLDIGLTRGEAVFGDRVFAPHFMLGPMTARQWRRFHFVHGRHHLGQLDRITRALRG</sequence>
<reference evidence="1 2" key="1">
    <citation type="journal article" date="2016" name="Int. J. Syst. Evol. Microbiol.">
        <title>Acidipila dinghuensis sp. nov., an acidobacterium isolated from forest soil.</title>
        <authorList>
            <person name="Jiang Y.W."/>
            <person name="Wang J."/>
            <person name="Chen M.H."/>
            <person name="Lv Y.Y."/>
            <person name="Qiu L.H."/>
        </authorList>
    </citation>
    <scope>NUCLEOTIDE SEQUENCE [LARGE SCALE GENOMIC DNA]</scope>
    <source>
        <strain evidence="1 2">DHOF10</strain>
    </source>
</reference>
<dbReference type="RefSeq" id="WP_129206146.1">
    <property type="nucleotide sequence ID" value="NZ_BMGU01000001.1"/>
</dbReference>
<dbReference type="Gene3D" id="1.20.120.450">
    <property type="entry name" value="dinb family like domain"/>
    <property type="match status" value="1"/>
</dbReference>
<dbReference type="Proteomes" id="UP000290253">
    <property type="component" value="Unassembled WGS sequence"/>
</dbReference>
<accession>A0A4Q1SGD1</accession>
<dbReference type="Pfam" id="PF07606">
    <property type="entry name" value="DUF1569"/>
    <property type="match status" value="1"/>
</dbReference>
<name>A0A4Q1SGD1_9BACT</name>